<reference evidence="2 3" key="1">
    <citation type="journal article" date="2014" name="Proc. Natl. Acad. Sci. U.S.A.">
        <title>Functional characterization of flavobacteria rhodopsins reveals a unique class of light-driven chloride pump in bacteria.</title>
        <authorList>
            <person name="Yoshizawa S."/>
            <person name="Kumagai Y."/>
            <person name="Kim H."/>
            <person name="Ogura Y."/>
            <person name="Hayashi T."/>
            <person name="Iwasaki W."/>
            <person name="DeLong E.F."/>
            <person name="Kogure K."/>
        </authorList>
    </citation>
    <scope>NUCLEOTIDE SEQUENCE [LARGE SCALE GENOMIC DNA]</scope>
    <source>
        <strain evidence="2 3">S1-08</strain>
    </source>
</reference>
<keyword evidence="3" id="KW-1185">Reference proteome</keyword>
<dbReference type="KEGG" id="nmf:NMS_1567"/>
<dbReference type="AlphaFoldDB" id="W8W023"/>
<dbReference type="Proteomes" id="UP000031760">
    <property type="component" value="Chromosome"/>
</dbReference>
<organism evidence="2 3">
    <name type="scientific">Nonlabens marinus S1-08</name>
    <dbReference type="NCBI Taxonomy" id="1454201"/>
    <lineage>
        <taxon>Bacteria</taxon>
        <taxon>Pseudomonadati</taxon>
        <taxon>Bacteroidota</taxon>
        <taxon>Flavobacteriia</taxon>
        <taxon>Flavobacteriales</taxon>
        <taxon>Flavobacteriaceae</taxon>
        <taxon>Nonlabens</taxon>
    </lineage>
</organism>
<dbReference type="Pfam" id="PF08818">
    <property type="entry name" value="DUF1801"/>
    <property type="match status" value="1"/>
</dbReference>
<dbReference type="InterPro" id="IPR014922">
    <property type="entry name" value="YdhG-like"/>
</dbReference>
<dbReference type="Gene3D" id="3.90.1150.200">
    <property type="match status" value="1"/>
</dbReference>
<feature type="domain" description="YdhG-like" evidence="1">
    <location>
        <begin position="2"/>
        <end position="66"/>
    </location>
</feature>
<dbReference type="RefSeq" id="WP_052476825.1">
    <property type="nucleotide sequence ID" value="NZ_AP014548.1"/>
</dbReference>
<evidence type="ECO:0000313" key="2">
    <source>
        <dbReference type="EMBL" id="BAO55576.1"/>
    </source>
</evidence>
<proteinExistence type="predicted"/>
<evidence type="ECO:0000259" key="1">
    <source>
        <dbReference type="Pfam" id="PF08818"/>
    </source>
</evidence>
<evidence type="ECO:0000313" key="3">
    <source>
        <dbReference type="Proteomes" id="UP000031760"/>
    </source>
</evidence>
<gene>
    <name evidence="2" type="ORF">NMS_1567</name>
</gene>
<name>W8W023_9FLAO</name>
<protein>
    <submittedName>
        <fullName evidence="2">DUF1801 domain-containing protein</fullName>
    </submittedName>
</protein>
<dbReference type="EMBL" id="AP014548">
    <property type="protein sequence ID" value="BAO55576.1"/>
    <property type="molecule type" value="Genomic_DNA"/>
</dbReference>
<dbReference type="HOGENOM" id="CLU_2602505_0_0_10"/>
<accession>W8W023</accession>
<dbReference type="SUPFAM" id="SSF159888">
    <property type="entry name" value="YdhG-like"/>
    <property type="match status" value="1"/>
</dbReference>
<sequence>MKEEIKWGAPCYTSNGKNIVGLAAFKNHCAIWFHQGSLLEDPHHILINAQPGKTKMLRQVRFRESETTIHINTNKKRPI</sequence>